<evidence type="ECO:0000256" key="1">
    <source>
        <dbReference type="SAM" id="MobiDB-lite"/>
    </source>
</evidence>
<dbReference type="EMBL" id="JARJCW010000201">
    <property type="protein sequence ID" value="KAJ7187432.1"/>
    <property type="molecule type" value="Genomic_DNA"/>
</dbReference>
<evidence type="ECO:0000313" key="3">
    <source>
        <dbReference type="EMBL" id="KAJ7191268.1"/>
    </source>
</evidence>
<accession>A0AAD6URJ5</accession>
<evidence type="ECO:0000313" key="4">
    <source>
        <dbReference type="EMBL" id="KAJ7191290.1"/>
    </source>
</evidence>
<reference evidence="2" key="1">
    <citation type="submission" date="2023-03" db="EMBL/GenBank/DDBJ databases">
        <title>Massive genome expansion in bonnet fungi (Mycena s.s.) driven by repeated elements and novel gene families across ecological guilds.</title>
        <authorList>
            <consortium name="Lawrence Berkeley National Laboratory"/>
            <person name="Harder C.B."/>
            <person name="Miyauchi S."/>
            <person name="Viragh M."/>
            <person name="Kuo A."/>
            <person name="Thoen E."/>
            <person name="Andreopoulos B."/>
            <person name="Lu D."/>
            <person name="Skrede I."/>
            <person name="Drula E."/>
            <person name="Henrissat B."/>
            <person name="Morin E."/>
            <person name="Kohler A."/>
            <person name="Barry K."/>
            <person name="LaButti K."/>
            <person name="Morin E."/>
            <person name="Salamov A."/>
            <person name="Lipzen A."/>
            <person name="Mereny Z."/>
            <person name="Hegedus B."/>
            <person name="Baldrian P."/>
            <person name="Stursova M."/>
            <person name="Weitz H."/>
            <person name="Taylor A."/>
            <person name="Grigoriev I.V."/>
            <person name="Nagy L.G."/>
            <person name="Martin F."/>
            <person name="Kauserud H."/>
        </authorList>
    </citation>
    <scope>NUCLEOTIDE SEQUENCE</scope>
    <source>
        <strain evidence="2">9144</strain>
    </source>
</reference>
<dbReference type="Proteomes" id="UP001219525">
    <property type="component" value="Unassembled WGS sequence"/>
</dbReference>
<comment type="caution">
    <text evidence="2">The sequence shown here is derived from an EMBL/GenBank/DDBJ whole genome shotgun (WGS) entry which is preliminary data.</text>
</comment>
<feature type="compositionally biased region" description="Basic and acidic residues" evidence="1">
    <location>
        <begin position="35"/>
        <end position="49"/>
    </location>
</feature>
<evidence type="ECO:0000313" key="2">
    <source>
        <dbReference type="EMBL" id="KAJ7187432.1"/>
    </source>
</evidence>
<keyword evidence="5" id="KW-1185">Reference proteome</keyword>
<feature type="region of interest" description="Disordered" evidence="1">
    <location>
        <begin position="22"/>
        <end position="49"/>
    </location>
</feature>
<dbReference type="EMBL" id="JARJCW010000135">
    <property type="protein sequence ID" value="KAJ7191290.1"/>
    <property type="molecule type" value="Genomic_DNA"/>
</dbReference>
<name>A0AAD6URJ5_9AGAR</name>
<sequence>MPEEQVDEDATDEEICEAVQRMHRNKQNREINNGDDNHGDSAGEPKPTRKEALQAISVLSKYLADVDGEFARKLELSLSSFGRETQLERTKQLVSTSITDYFTRN</sequence>
<proteinExistence type="predicted"/>
<evidence type="ECO:0000313" key="5">
    <source>
        <dbReference type="Proteomes" id="UP001219525"/>
    </source>
</evidence>
<protein>
    <submittedName>
        <fullName evidence="2">Uncharacterized protein</fullName>
    </submittedName>
</protein>
<dbReference type="AlphaFoldDB" id="A0AAD6URJ5"/>
<dbReference type="EMBL" id="JARJCW010000135">
    <property type="protein sequence ID" value="KAJ7191268.1"/>
    <property type="molecule type" value="Genomic_DNA"/>
</dbReference>
<gene>
    <name evidence="3" type="ORF">GGX14DRAFT_381320</name>
    <name evidence="4" type="ORF">GGX14DRAFT_381338</name>
    <name evidence="2" type="ORF">GGX14DRAFT_383573</name>
</gene>
<organism evidence="2 5">
    <name type="scientific">Mycena pura</name>
    <dbReference type="NCBI Taxonomy" id="153505"/>
    <lineage>
        <taxon>Eukaryota</taxon>
        <taxon>Fungi</taxon>
        <taxon>Dikarya</taxon>
        <taxon>Basidiomycota</taxon>
        <taxon>Agaricomycotina</taxon>
        <taxon>Agaricomycetes</taxon>
        <taxon>Agaricomycetidae</taxon>
        <taxon>Agaricales</taxon>
        <taxon>Marasmiineae</taxon>
        <taxon>Mycenaceae</taxon>
        <taxon>Mycena</taxon>
    </lineage>
</organism>